<evidence type="ECO:0000259" key="3">
    <source>
        <dbReference type="Pfam" id="PF24879"/>
    </source>
</evidence>
<feature type="domain" description="DUF7737" evidence="3">
    <location>
        <begin position="760"/>
        <end position="863"/>
    </location>
</feature>
<dbReference type="AlphaFoldDB" id="A0AA49GKW7"/>
<proteinExistence type="predicted"/>
<dbReference type="EMBL" id="CP120682">
    <property type="protein sequence ID" value="WKN36182.1"/>
    <property type="molecule type" value="Genomic_DNA"/>
</dbReference>
<evidence type="ECO:0000256" key="1">
    <source>
        <dbReference type="SAM" id="Coils"/>
    </source>
</evidence>
<evidence type="ECO:0000313" key="4">
    <source>
        <dbReference type="EMBL" id="WKN36182.1"/>
    </source>
</evidence>
<gene>
    <name evidence="4" type="ORF">K4G66_27840</name>
</gene>
<dbReference type="Pfam" id="PF13569">
    <property type="entry name" value="DUF4132"/>
    <property type="match status" value="1"/>
</dbReference>
<organism evidence="4">
    <name type="scientific">Roseihalotalea indica</name>
    <dbReference type="NCBI Taxonomy" id="2867963"/>
    <lineage>
        <taxon>Bacteria</taxon>
        <taxon>Pseudomonadati</taxon>
        <taxon>Bacteroidota</taxon>
        <taxon>Cytophagia</taxon>
        <taxon>Cytophagales</taxon>
        <taxon>Catalimonadaceae</taxon>
        <taxon>Roseihalotalea</taxon>
    </lineage>
</organism>
<keyword evidence="1" id="KW-0175">Coiled coil</keyword>
<protein>
    <submittedName>
        <fullName evidence="4">DUF4132 domain-containing protein</fullName>
    </submittedName>
</protein>
<evidence type="ECO:0000259" key="2">
    <source>
        <dbReference type="Pfam" id="PF13569"/>
    </source>
</evidence>
<feature type="coiled-coil region" evidence="1">
    <location>
        <begin position="468"/>
        <end position="495"/>
    </location>
</feature>
<sequence>MALQSIRKILFGNFVLEDYPELETLLSQIYRESQSKSEYGWIETNISHSPTFQTLKAKSSKEKRLLVLELVMALQQLKLKLAQRRSYSPKDPDASLHHAGVLLLDRLMRQKLALQEEDFIFLFETYTEYSDRPYYYFGSWPVAHTTIQLEKFAAKHPLSFGLQNFFARFIYQADFEQQHSYWGSNLTQVKLKIETLLHQSRHQGAKVPPFKLNEKDAFGQFVNGALLSFSDKTKENYHELLHLAVQASGARPSKKYTKESTAIIKKIGPEHYKKTVGCWLAFLAGMKEEEEVHEQQWQGRTYSYVTRTFLHTQNADIAKGLVWSLVHEHDNSILLILSQLAERAFRKIPGTGATAKALGNACLYTLAQSSGTLGIGHLSLLKQKILQTSTRKLIQKYLQQVSDRLGISAYEIEEMGTPHFDLCEGKKEISFDDYTLETEIVSIGKVKQSWRKPDGTIQKTVPSFIKQSTALQERLKDAKKESKAIQKALTAQRDRLDRSYIHARSWTYPKFKEYYLEHGLCVWLAHRLIWTFQHESGQEISAIWQNNQWEDIEGNPVRWIDNTTQVTLWHPILTSSPEVLAWRQRLETLGIRQPMKQAYREVYLLTNAEVNTRFYSNRMAAHILKQHQLNALATSRGWEYRLLGTFDDGRDRTQVIIKLPEYNLEASFWITEIGKDDSFNDNGIWLYVATDQVRFSQSGEPLNLIDVPKIIFSEIMRDVDLFVGVSSVGNDPQWQDNGGNPQFRDYWTAYSFGDLTEVANIRKAVLEKIIPRLKITKSATIEGKFLKIKGSKTTYKIHIGSTNIIMEPNNQYLCIVPSRGNSESTDHLFLPFEGDQGLSILLSKAMMLAEDDKITDPTILSQLG</sequence>
<feature type="domain" description="DUF4132" evidence="2">
    <location>
        <begin position="455"/>
        <end position="638"/>
    </location>
</feature>
<reference evidence="4" key="1">
    <citation type="journal article" date="2023" name="Comput. Struct. Biotechnol. J.">
        <title>Discovery of a novel marine Bacteroidetes with a rich repertoire of carbohydrate-active enzymes.</title>
        <authorList>
            <person name="Chen B."/>
            <person name="Liu G."/>
            <person name="Chen Q."/>
            <person name="Wang H."/>
            <person name="Liu L."/>
            <person name="Tang K."/>
        </authorList>
    </citation>
    <scope>NUCLEOTIDE SEQUENCE</scope>
    <source>
        <strain evidence="4">TK19036</strain>
    </source>
</reference>
<accession>A0AA49GKW7</accession>
<dbReference type="InterPro" id="IPR056639">
    <property type="entry name" value="DUF7737"/>
</dbReference>
<dbReference type="Pfam" id="PF24879">
    <property type="entry name" value="DUF7737"/>
    <property type="match status" value="1"/>
</dbReference>
<reference evidence="4" key="2">
    <citation type="journal article" date="2024" name="Antonie Van Leeuwenhoek">
        <title>Roseihalotalea indica gen. nov., sp. nov., a halophilic Bacteroidetes from mesopelagic Southwest Indian Ocean with higher carbohydrate metabolic potential.</title>
        <authorList>
            <person name="Chen B."/>
            <person name="Zhang M."/>
            <person name="Lin D."/>
            <person name="Ye J."/>
            <person name="Tang K."/>
        </authorList>
    </citation>
    <scope>NUCLEOTIDE SEQUENCE</scope>
    <source>
        <strain evidence="4">TK19036</strain>
    </source>
</reference>
<dbReference type="InterPro" id="IPR025406">
    <property type="entry name" value="DUF4132"/>
</dbReference>
<name>A0AA49GKW7_9BACT</name>